<reference evidence="8" key="1">
    <citation type="journal article" date="2019" name="Int. J. Syst. Evol. Microbiol.">
        <title>The Global Catalogue of Microorganisms (GCM) 10K type strain sequencing project: providing services to taxonomists for standard genome sequencing and annotation.</title>
        <authorList>
            <consortium name="The Broad Institute Genomics Platform"/>
            <consortium name="The Broad Institute Genome Sequencing Center for Infectious Disease"/>
            <person name="Wu L."/>
            <person name="Ma J."/>
        </authorList>
    </citation>
    <scope>NUCLEOTIDE SEQUENCE [LARGE SCALE GENOMIC DNA]</scope>
    <source>
        <strain evidence="8">CGMCC 1.15928</strain>
    </source>
</reference>
<keyword evidence="8" id="KW-1185">Reference proteome</keyword>
<dbReference type="PANTHER" id="PTHR37422:SF23">
    <property type="entry name" value="TEICHURONIC ACID BIOSYNTHESIS PROTEIN TUAE"/>
    <property type="match status" value="1"/>
</dbReference>
<dbReference type="EMBL" id="BMKF01000002">
    <property type="protein sequence ID" value="GGB67987.1"/>
    <property type="molecule type" value="Genomic_DNA"/>
</dbReference>
<keyword evidence="3 5" id="KW-1133">Transmembrane helix</keyword>
<evidence type="ECO:0000256" key="4">
    <source>
        <dbReference type="ARBA" id="ARBA00023136"/>
    </source>
</evidence>
<feature type="transmembrane region" description="Helical" evidence="5">
    <location>
        <begin position="323"/>
        <end position="342"/>
    </location>
</feature>
<feature type="transmembrane region" description="Helical" evidence="5">
    <location>
        <begin position="232"/>
        <end position="251"/>
    </location>
</feature>
<protein>
    <recommendedName>
        <fullName evidence="6">O-antigen ligase-related domain-containing protein</fullName>
    </recommendedName>
</protein>
<proteinExistence type="predicted"/>
<evidence type="ECO:0000256" key="1">
    <source>
        <dbReference type="ARBA" id="ARBA00004141"/>
    </source>
</evidence>
<evidence type="ECO:0000313" key="8">
    <source>
        <dbReference type="Proteomes" id="UP000628854"/>
    </source>
</evidence>
<organism evidence="7 8">
    <name type="scientific">Henriciella pelagia</name>
    <dbReference type="NCBI Taxonomy" id="1977912"/>
    <lineage>
        <taxon>Bacteria</taxon>
        <taxon>Pseudomonadati</taxon>
        <taxon>Pseudomonadota</taxon>
        <taxon>Alphaproteobacteria</taxon>
        <taxon>Hyphomonadales</taxon>
        <taxon>Hyphomonadaceae</taxon>
        <taxon>Henriciella</taxon>
    </lineage>
</organism>
<accession>A0ABQ1JGI7</accession>
<sequence length="415" mass="44312">MLLASIFMGGADHAYATSICVLGLLLIGAFALFLAKSPPAEPLILGGLLAAMALSGAAGNWDVARTEWLQLCGAAAIWSTGRILGRDRYIIKLAWYASMATAMTVGVFAMIVYGLSFGDAPGVSRMKFTFGSANSFAALMAIGVILSAGHIAYKLAHHTSHDISIWSRIGQLPGKTILSLSALVVCASCVLLSLSRASLILTALALMVVAIASVLSARDLRRFWNRSVRQHPIASTSAVAVSLFGIALLLATETQLGSRAVDLQVDAQDRWLAYHEYWKAWQHHPVFGHGLGSFNQVNEQLTTIENAPQLVTLGAAHNVGLQWLLQTGFVGTLIMALIWLAIHCRIVRALLKPVEGANLGFVIAVLAVSVYLSLHSMIDFPLELPGIMWVYSFLLGLACGIATSDTKSTEVSQAS</sequence>
<feature type="transmembrane region" description="Helical" evidence="5">
    <location>
        <begin position="354"/>
        <end position="374"/>
    </location>
</feature>
<evidence type="ECO:0000256" key="5">
    <source>
        <dbReference type="SAM" id="Phobius"/>
    </source>
</evidence>
<name>A0ABQ1JGI7_9PROT</name>
<dbReference type="InterPro" id="IPR051533">
    <property type="entry name" value="WaaL-like"/>
</dbReference>
<evidence type="ECO:0000256" key="3">
    <source>
        <dbReference type="ARBA" id="ARBA00022989"/>
    </source>
</evidence>
<dbReference type="Pfam" id="PF04932">
    <property type="entry name" value="Wzy_C"/>
    <property type="match status" value="1"/>
</dbReference>
<evidence type="ECO:0000256" key="2">
    <source>
        <dbReference type="ARBA" id="ARBA00022692"/>
    </source>
</evidence>
<feature type="transmembrane region" description="Helical" evidence="5">
    <location>
        <begin position="177"/>
        <end position="194"/>
    </location>
</feature>
<feature type="transmembrane region" description="Helical" evidence="5">
    <location>
        <begin position="93"/>
        <end position="116"/>
    </location>
</feature>
<comment type="subcellular location">
    <subcellularLocation>
        <location evidence="1">Membrane</location>
        <topology evidence="1">Multi-pass membrane protein</topology>
    </subcellularLocation>
</comment>
<dbReference type="Proteomes" id="UP000628854">
    <property type="component" value="Unassembled WGS sequence"/>
</dbReference>
<evidence type="ECO:0000259" key="6">
    <source>
        <dbReference type="Pfam" id="PF04932"/>
    </source>
</evidence>
<feature type="transmembrane region" description="Helical" evidence="5">
    <location>
        <begin position="42"/>
        <end position="61"/>
    </location>
</feature>
<feature type="transmembrane region" description="Helical" evidence="5">
    <location>
        <begin position="136"/>
        <end position="156"/>
    </location>
</feature>
<gene>
    <name evidence="7" type="ORF">GCM10011503_15840</name>
</gene>
<keyword evidence="4 5" id="KW-0472">Membrane</keyword>
<feature type="domain" description="O-antigen ligase-related" evidence="6">
    <location>
        <begin position="182"/>
        <end position="335"/>
    </location>
</feature>
<dbReference type="PANTHER" id="PTHR37422">
    <property type="entry name" value="TEICHURONIC ACID BIOSYNTHESIS PROTEIN TUAE"/>
    <property type="match status" value="1"/>
</dbReference>
<feature type="transmembrane region" description="Helical" evidence="5">
    <location>
        <begin position="200"/>
        <end position="220"/>
    </location>
</feature>
<feature type="transmembrane region" description="Helical" evidence="5">
    <location>
        <begin position="15"/>
        <end position="35"/>
    </location>
</feature>
<feature type="transmembrane region" description="Helical" evidence="5">
    <location>
        <begin position="386"/>
        <end position="403"/>
    </location>
</feature>
<dbReference type="InterPro" id="IPR007016">
    <property type="entry name" value="O-antigen_ligase-rel_domated"/>
</dbReference>
<evidence type="ECO:0000313" key="7">
    <source>
        <dbReference type="EMBL" id="GGB67987.1"/>
    </source>
</evidence>
<keyword evidence="2 5" id="KW-0812">Transmembrane</keyword>
<comment type="caution">
    <text evidence="7">The sequence shown here is derived from an EMBL/GenBank/DDBJ whole genome shotgun (WGS) entry which is preliminary data.</text>
</comment>